<comment type="subcellular location">
    <subcellularLocation>
        <location evidence="8">Cytoplasm</location>
    </subcellularLocation>
</comment>
<keyword evidence="2 8" id="KW-0444">Lipid biosynthesis</keyword>
<dbReference type="NCBIfam" id="TIGR01852">
    <property type="entry name" value="lipid_A_lpxA"/>
    <property type="match status" value="1"/>
</dbReference>
<evidence type="ECO:0000256" key="7">
    <source>
        <dbReference type="ARBA" id="ARBA00023315"/>
    </source>
</evidence>
<dbReference type="HAMAP" id="MF_00387">
    <property type="entry name" value="LpxA"/>
    <property type="match status" value="1"/>
</dbReference>
<dbReference type="Pfam" id="PF13720">
    <property type="entry name" value="Acetyltransf_11"/>
    <property type="match status" value="1"/>
</dbReference>
<protein>
    <recommendedName>
        <fullName evidence="8">Acyl-[acyl-carrier-protein]--UDP-N-acetylglucosamine O-acyltransferase</fullName>
        <shortName evidence="8">UDP-N-acetylglucosamine acyltransferase</shortName>
        <ecNumber evidence="8">2.3.1.129</ecNumber>
    </recommendedName>
</protein>
<organism evidence="10">
    <name type="scientific">Leptospirillum ferriphilum</name>
    <dbReference type="NCBI Taxonomy" id="178606"/>
    <lineage>
        <taxon>Bacteria</taxon>
        <taxon>Pseudomonadati</taxon>
        <taxon>Nitrospirota</taxon>
        <taxon>Nitrospiria</taxon>
        <taxon>Nitrospirales</taxon>
        <taxon>Nitrospiraceae</taxon>
        <taxon>Leptospirillum</taxon>
    </lineage>
</organism>
<keyword evidence="4 8" id="KW-0808">Transferase</keyword>
<dbReference type="Gene3D" id="1.20.1180.10">
    <property type="entry name" value="Udp N-acetylglucosamine O-acyltransferase, C-terminal domain"/>
    <property type="match status" value="1"/>
</dbReference>
<evidence type="ECO:0000313" key="10">
    <source>
        <dbReference type="EMBL" id="HFT93422.1"/>
    </source>
</evidence>
<evidence type="ECO:0000259" key="9">
    <source>
        <dbReference type="Pfam" id="PF13720"/>
    </source>
</evidence>
<comment type="pathway">
    <text evidence="8">Glycolipid biosynthesis; lipid IV(A) biosynthesis; lipid IV(A) from (3R)-3-hydroxytetradecanoyl-[acyl-carrier-protein] and UDP-N-acetyl-alpha-D-glucosamine: step 1/6.</text>
</comment>
<dbReference type="EC" id="2.3.1.129" evidence="8"/>
<comment type="catalytic activity">
    <reaction evidence="8">
        <text>a (3R)-hydroxyacyl-[ACP] + UDP-N-acetyl-alpha-D-glucosamine = a UDP-3-O-[(3R)-3-hydroxyacyl]-N-acetyl-alpha-D-glucosamine + holo-[ACP]</text>
        <dbReference type="Rhea" id="RHEA:67812"/>
        <dbReference type="Rhea" id="RHEA-COMP:9685"/>
        <dbReference type="Rhea" id="RHEA-COMP:9945"/>
        <dbReference type="ChEBI" id="CHEBI:57705"/>
        <dbReference type="ChEBI" id="CHEBI:64479"/>
        <dbReference type="ChEBI" id="CHEBI:78827"/>
        <dbReference type="ChEBI" id="CHEBI:173225"/>
        <dbReference type="EC" id="2.3.1.129"/>
    </reaction>
</comment>
<comment type="subunit">
    <text evidence="8">Homotrimer.</text>
</comment>
<evidence type="ECO:0000256" key="6">
    <source>
        <dbReference type="ARBA" id="ARBA00023098"/>
    </source>
</evidence>
<dbReference type="UniPathway" id="UPA00359">
    <property type="reaction ID" value="UER00477"/>
</dbReference>
<dbReference type="PIRSF" id="PIRSF000456">
    <property type="entry name" value="UDP-GlcNAc_acltr"/>
    <property type="match status" value="1"/>
</dbReference>
<dbReference type="SUPFAM" id="SSF51161">
    <property type="entry name" value="Trimeric LpxA-like enzymes"/>
    <property type="match status" value="1"/>
</dbReference>
<comment type="similarity">
    <text evidence="8">Belongs to the transferase hexapeptide repeat family. LpxA subfamily.</text>
</comment>
<evidence type="ECO:0000256" key="8">
    <source>
        <dbReference type="HAMAP-Rule" id="MF_00387"/>
    </source>
</evidence>
<dbReference type="EMBL" id="DTMM01000110">
    <property type="protein sequence ID" value="HFT93422.1"/>
    <property type="molecule type" value="Genomic_DNA"/>
</dbReference>
<dbReference type="CDD" id="cd03351">
    <property type="entry name" value="LbH_UDP-GlcNAc_AT"/>
    <property type="match status" value="1"/>
</dbReference>
<evidence type="ECO:0000256" key="4">
    <source>
        <dbReference type="ARBA" id="ARBA00022679"/>
    </source>
</evidence>
<dbReference type="InterPro" id="IPR018357">
    <property type="entry name" value="Hexapep_transf_CS"/>
</dbReference>
<keyword evidence="5 8" id="KW-0677">Repeat</keyword>
<dbReference type="InterPro" id="IPR011004">
    <property type="entry name" value="Trimer_LpxA-like_sf"/>
</dbReference>
<sequence>MSRQGTTPPEPGGEGEVYIHPLAEVSREVELGPGVHVGPFCILKGRITVGAGTRFISHVVIDGNTTIGKDNLFYPFSSAGLPPQDLKYRGEPSQVVIGDKNTIRESVTIHRGTEGGGMLTRIGDQNLLMANCHVAHDCFLGSRIVMANAANLAGHIIIEDGAIIGGLTGIHQFVRIGTLAMVGGMSGVPKDVPPYVWASGNRAFLYGLNLEGLKRARFSPETISLLKRAYQILFRSGLPQKESLEKVRKEIPSGPEINHLLDFLNRTGRGVLTAPKQSHHENPTADN</sequence>
<keyword evidence="6 8" id="KW-0443">Lipid metabolism</keyword>
<evidence type="ECO:0000256" key="5">
    <source>
        <dbReference type="ARBA" id="ARBA00022737"/>
    </source>
</evidence>
<evidence type="ECO:0000256" key="3">
    <source>
        <dbReference type="ARBA" id="ARBA00022556"/>
    </source>
</evidence>
<dbReference type="GO" id="GO:0009245">
    <property type="term" value="P:lipid A biosynthetic process"/>
    <property type="evidence" value="ECO:0007669"/>
    <property type="project" value="UniProtKB-UniRule"/>
</dbReference>
<dbReference type="Gene3D" id="2.160.10.10">
    <property type="entry name" value="Hexapeptide repeat proteins"/>
    <property type="match status" value="1"/>
</dbReference>
<dbReference type="PROSITE" id="PS00101">
    <property type="entry name" value="HEXAPEP_TRANSFERASES"/>
    <property type="match status" value="1"/>
</dbReference>
<comment type="function">
    <text evidence="8">Involved in the biosynthesis of lipid A, a phosphorylated glycolipid that anchors the lipopolysaccharide to the outer membrane of the cell.</text>
</comment>
<keyword evidence="7 8" id="KW-0012">Acyltransferase</keyword>
<dbReference type="PANTHER" id="PTHR43480">
    <property type="entry name" value="ACYL-[ACYL-CARRIER-PROTEIN]--UDP-N-ACETYLGLUCOSAMINE O-ACYLTRANSFERASE"/>
    <property type="match status" value="1"/>
</dbReference>
<dbReference type="GO" id="GO:0016020">
    <property type="term" value="C:membrane"/>
    <property type="evidence" value="ECO:0007669"/>
    <property type="project" value="GOC"/>
</dbReference>
<dbReference type="GO" id="GO:0005737">
    <property type="term" value="C:cytoplasm"/>
    <property type="evidence" value="ECO:0007669"/>
    <property type="project" value="UniProtKB-SubCell"/>
</dbReference>
<comment type="caution">
    <text evidence="10">The sequence shown here is derived from an EMBL/GenBank/DDBJ whole genome shotgun (WGS) entry which is preliminary data.</text>
</comment>
<name>A0A7C3LSC8_9BACT</name>
<evidence type="ECO:0000256" key="1">
    <source>
        <dbReference type="ARBA" id="ARBA00022490"/>
    </source>
</evidence>
<evidence type="ECO:0000256" key="2">
    <source>
        <dbReference type="ARBA" id="ARBA00022516"/>
    </source>
</evidence>
<dbReference type="AlphaFoldDB" id="A0A7C3LSC8"/>
<proteinExistence type="inferred from homology"/>
<reference evidence="10" key="1">
    <citation type="journal article" date="2020" name="mSystems">
        <title>Genome- and Community-Level Interaction Insights into Carbon Utilization and Element Cycling Functions of Hydrothermarchaeota in Hydrothermal Sediment.</title>
        <authorList>
            <person name="Zhou Z."/>
            <person name="Liu Y."/>
            <person name="Xu W."/>
            <person name="Pan J."/>
            <person name="Luo Z.H."/>
            <person name="Li M."/>
        </authorList>
    </citation>
    <scope>NUCLEOTIDE SEQUENCE [LARGE SCALE GENOMIC DNA]</scope>
    <source>
        <strain evidence="10">SpSt-902</strain>
    </source>
</reference>
<accession>A0A7C3LSC8</accession>
<gene>
    <name evidence="8" type="primary">lpxA</name>
    <name evidence="10" type="ORF">ENX03_05680</name>
</gene>
<keyword evidence="1 8" id="KW-0963">Cytoplasm</keyword>
<feature type="domain" description="UDP N-acetylglucosamine O-acyltransferase C-terminal" evidence="9">
    <location>
        <begin position="191"/>
        <end position="271"/>
    </location>
</feature>
<dbReference type="InterPro" id="IPR029098">
    <property type="entry name" value="Acetyltransf_C"/>
</dbReference>
<dbReference type="NCBIfam" id="NF003657">
    <property type="entry name" value="PRK05289.1"/>
    <property type="match status" value="1"/>
</dbReference>
<dbReference type="InterPro" id="IPR010137">
    <property type="entry name" value="Lipid_A_LpxA"/>
</dbReference>
<keyword evidence="3 8" id="KW-0441">Lipid A biosynthesis</keyword>
<dbReference type="PANTHER" id="PTHR43480:SF1">
    <property type="entry name" value="ACYL-[ACYL-CARRIER-PROTEIN]--UDP-N-ACETYLGLUCOSAMINE O-ACYLTRANSFERASE, MITOCHONDRIAL-RELATED"/>
    <property type="match status" value="1"/>
</dbReference>
<dbReference type="GO" id="GO:0008780">
    <property type="term" value="F:acyl-[acyl-carrier-protein]-UDP-N-acetylglucosamine O-acyltransferase activity"/>
    <property type="evidence" value="ECO:0007669"/>
    <property type="project" value="UniProtKB-UniRule"/>
</dbReference>
<dbReference type="InterPro" id="IPR037157">
    <property type="entry name" value="Acetyltransf_C_sf"/>
</dbReference>